<dbReference type="PANTHER" id="PTHR26451:SF885">
    <property type="entry name" value="OLFACTORY RECEPTOR"/>
    <property type="match status" value="1"/>
</dbReference>
<dbReference type="GO" id="GO:0004984">
    <property type="term" value="F:olfactory receptor activity"/>
    <property type="evidence" value="ECO:0007669"/>
    <property type="project" value="InterPro"/>
</dbReference>
<dbReference type="InterPro" id="IPR052921">
    <property type="entry name" value="GPCR1_Superfamily_Member"/>
</dbReference>
<evidence type="ECO:0000256" key="4">
    <source>
        <dbReference type="ARBA" id="ARBA00022692"/>
    </source>
</evidence>
<protein>
    <recommendedName>
        <fullName evidence="14">Olfactory receptor</fullName>
    </recommendedName>
</protein>
<dbReference type="InterPro" id="IPR000725">
    <property type="entry name" value="Olfact_rcpt"/>
</dbReference>
<evidence type="ECO:0000313" key="16">
    <source>
        <dbReference type="Ensembl" id="ENSSORP00005013494.1"/>
    </source>
</evidence>
<evidence type="ECO:0000256" key="13">
    <source>
        <dbReference type="RuleBase" id="RU000688"/>
    </source>
</evidence>
<dbReference type="Proteomes" id="UP000472271">
    <property type="component" value="Chromosome 13"/>
</dbReference>
<dbReference type="PANTHER" id="PTHR26451">
    <property type="entry name" value="G_PROTEIN_RECEP_F1_2 DOMAIN-CONTAINING PROTEIN"/>
    <property type="match status" value="1"/>
</dbReference>
<evidence type="ECO:0000256" key="5">
    <source>
        <dbReference type="ARBA" id="ARBA00022725"/>
    </source>
</evidence>
<dbReference type="GO" id="GO:0004930">
    <property type="term" value="F:G protein-coupled receptor activity"/>
    <property type="evidence" value="ECO:0007669"/>
    <property type="project" value="UniProtKB-KW"/>
</dbReference>
<keyword evidence="12 13" id="KW-0807">Transducer</keyword>
<keyword evidence="3 14" id="KW-0716">Sensory transduction</keyword>
<keyword evidence="4 13" id="KW-0812">Transmembrane</keyword>
<dbReference type="PROSITE" id="PS00237">
    <property type="entry name" value="G_PROTEIN_RECEP_F1_1"/>
    <property type="match status" value="1"/>
</dbReference>
<dbReference type="Gene3D" id="1.20.1070.10">
    <property type="entry name" value="Rhodopsin 7-helix transmembrane proteins"/>
    <property type="match status" value="1"/>
</dbReference>
<comment type="similarity">
    <text evidence="13">Belongs to the G-protein coupled receptor 1 family.</text>
</comment>
<evidence type="ECO:0000256" key="3">
    <source>
        <dbReference type="ARBA" id="ARBA00022606"/>
    </source>
</evidence>
<reference evidence="16" key="3">
    <citation type="submission" date="2025-09" db="UniProtKB">
        <authorList>
            <consortium name="Ensembl"/>
        </authorList>
    </citation>
    <scope>IDENTIFICATION</scope>
</reference>
<keyword evidence="7 13" id="KW-0297">G-protein coupled receptor</keyword>
<keyword evidence="17" id="KW-1185">Reference proteome</keyword>
<dbReference type="Ensembl" id="ENSSORT00005013907.1">
    <property type="protein sequence ID" value="ENSSORP00005013494.1"/>
    <property type="gene ID" value="ENSSORG00005006971.1"/>
</dbReference>
<dbReference type="InterPro" id="IPR017452">
    <property type="entry name" value="GPCR_Rhodpsn_7TM"/>
</dbReference>
<feature type="transmembrane region" description="Helical" evidence="14">
    <location>
        <begin position="143"/>
        <end position="160"/>
    </location>
</feature>
<evidence type="ECO:0000256" key="2">
    <source>
        <dbReference type="ARBA" id="ARBA00022475"/>
    </source>
</evidence>
<comment type="subcellular location">
    <subcellularLocation>
        <location evidence="1 14">Cell membrane</location>
        <topology evidence="1 14">Multi-pass membrane protein</topology>
    </subcellularLocation>
</comment>
<dbReference type="SUPFAM" id="SSF81321">
    <property type="entry name" value="Family A G protein-coupled receptor-like"/>
    <property type="match status" value="1"/>
</dbReference>
<dbReference type="PROSITE" id="PS50262">
    <property type="entry name" value="G_PROTEIN_RECEP_F1_2"/>
    <property type="match status" value="1"/>
</dbReference>
<dbReference type="FunCoup" id="A0A672Z9I0">
    <property type="interactions" value="240"/>
</dbReference>
<keyword evidence="10 13" id="KW-0675">Receptor</keyword>
<dbReference type="InParanoid" id="A0A672Z9I0"/>
<organism evidence="16 17">
    <name type="scientific">Sphaeramia orbicularis</name>
    <name type="common">orbiculate cardinalfish</name>
    <dbReference type="NCBI Taxonomy" id="375764"/>
    <lineage>
        <taxon>Eukaryota</taxon>
        <taxon>Metazoa</taxon>
        <taxon>Chordata</taxon>
        <taxon>Craniata</taxon>
        <taxon>Vertebrata</taxon>
        <taxon>Euteleostomi</taxon>
        <taxon>Actinopterygii</taxon>
        <taxon>Neopterygii</taxon>
        <taxon>Teleostei</taxon>
        <taxon>Neoteleostei</taxon>
        <taxon>Acanthomorphata</taxon>
        <taxon>Gobiaria</taxon>
        <taxon>Kurtiformes</taxon>
        <taxon>Apogonoidei</taxon>
        <taxon>Apogonidae</taxon>
        <taxon>Apogoninae</taxon>
        <taxon>Sphaeramia</taxon>
    </lineage>
</organism>
<evidence type="ECO:0000256" key="9">
    <source>
        <dbReference type="ARBA" id="ARBA00023157"/>
    </source>
</evidence>
<feature type="domain" description="G-protein coupled receptors family 1 profile" evidence="15">
    <location>
        <begin position="43"/>
        <end position="293"/>
    </location>
</feature>
<keyword evidence="11" id="KW-0325">Glycoprotein</keyword>
<evidence type="ECO:0000256" key="11">
    <source>
        <dbReference type="ARBA" id="ARBA00023180"/>
    </source>
</evidence>
<name>A0A672Z9I0_9TELE</name>
<evidence type="ECO:0000256" key="8">
    <source>
        <dbReference type="ARBA" id="ARBA00023136"/>
    </source>
</evidence>
<evidence type="ECO:0000256" key="6">
    <source>
        <dbReference type="ARBA" id="ARBA00022989"/>
    </source>
</evidence>
<evidence type="ECO:0000256" key="1">
    <source>
        <dbReference type="ARBA" id="ARBA00004651"/>
    </source>
</evidence>
<feature type="transmembrane region" description="Helical" evidence="14">
    <location>
        <begin position="27"/>
        <end position="50"/>
    </location>
</feature>
<dbReference type="Pfam" id="PF13853">
    <property type="entry name" value="7tm_4"/>
    <property type="match status" value="1"/>
</dbReference>
<keyword evidence="9" id="KW-1015">Disulfide bond</keyword>
<reference evidence="16" key="1">
    <citation type="submission" date="2019-06" db="EMBL/GenBank/DDBJ databases">
        <authorList>
            <consortium name="Wellcome Sanger Institute Data Sharing"/>
        </authorList>
    </citation>
    <scope>NUCLEOTIDE SEQUENCE [LARGE SCALE GENOMIC DNA]</scope>
</reference>
<evidence type="ECO:0000256" key="10">
    <source>
        <dbReference type="ARBA" id="ARBA00023170"/>
    </source>
</evidence>
<evidence type="ECO:0000256" key="7">
    <source>
        <dbReference type="ARBA" id="ARBA00023040"/>
    </source>
</evidence>
<dbReference type="PRINTS" id="PR00237">
    <property type="entry name" value="GPCRRHODOPSN"/>
</dbReference>
<feature type="transmembrane region" description="Helical" evidence="14">
    <location>
        <begin position="272"/>
        <end position="293"/>
    </location>
</feature>
<keyword evidence="2 14" id="KW-1003">Cell membrane</keyword>
<feature type="transmembrane region" description="Helical" evidence="14">
    <location>
        <begin position="62"/>
        <end position="85"/>
    </location>
</feature>
<keyword evidence="8 14" id="KW-0472">Membrane</keyword>
<feature type="transmembrane region" description="Helical" evidence="14">
    <location>
        <begin position="198"/>
        <end position="220"/>
    </location>
</feature>
<dbReference type="GO" id="GO:0005549">
    <property type="term" value="F:odorant binding"/>
    <property type="evidence" value="ECO:0007669"/>
    <property type="project" value="TreeGrafter"/>
</dbReference>
<dbReference type="InterPro" id="IPR000276">
    <property type="entry name" value="GPCR_Rhodpsn"/>
</dbReference>
<evidence type="ECO:0000256" key="12">
    <source>
        <dbReference type="ARBA" id="ARBA00023224"/>
    </source>
</evidence>
<dbReference type="FunFam" id="1.20.1070.10:FF:000024">
    <property type="entry name" value="Olfactory receptor"/>
    <property type="match status" value="1"/>
</dbReference>
<evidence type="ECO:0000256" key="14">
    <source>
        <dbReference type="RuleBase" id="RU363047"/>
    </source>
</evidence>
<keyword evidence="6 14" id="KW-1133">Transmembrane helix</keyword>
<dbReference type="PRINTS" id="PR00245">
    <property type="entry name" value="OLFACTORYR"/>
</dbReference>
<evidence type="ECO:0000259" key="15">
    <source>
        <dbReference type="PROSITE" id="PS50262"/>
    </source>
</evidence>
<accession>A0A672Z9I0</accession>
<proteinExistence type="inferred from homology"/>
<sequence length="319" mass="36933">MLWMIINSTQVSYFILSAYFDTGMLKYLYFTIILCLYVLIILSNVFLIVLICVNRSLHEPMYLFLCSLFVNQLYGSTGLFPFILLQILKDVHTVSFSLCVLQIFCLYSYVQVEMINLTVMSYDRYLSICFPLQYHTRMTHNKIVVLITVVWVLSLLKIAIGRYMTVSLQLCGNIIDKIYCDHYSIVELSCSDTTDNNIYGLINAFISICVPVMLILYSYMRILKVCFSGSKQTRHKAVSTCTPHLASLINFTLGCCFEVVQRRFNMNHVPNTMRIFLSVYFVILQPVFNPMVYGLKMSKIRVKCNHLNVLCGKRHLDLI</sequence>
<reference evidence="16" key="2">
    <citation type="submission" date="2025-08" db="UniProtKB">
        <authorList>
            <consortium name="Ensembl"/>
        </authorList>
    </citation>
    <scope>IDENTIFICATION</scope>
</reference>
<feature type="transmembrane region" description="Helical" evidence="14">
    <location>
        <begin position="241"/>
        <end position="260"/>
    </location>
</feature>
<dbReference type="AlphaFoldDB" id="A0A672Z9I0"/>
<keyword evidence="5 14" id="KW-0552">Olfaction</keyword>
<dbReference type="GO" id="GO:0005886">
    <property type="term" value="C:plasma membrane"/>
    <property type="evidence" value="ECO:0007669"/>
    <property type="project" value="UniProtKB-SubCell"/>
</dbReference>
<evidence type="ECO:0000313" key="17">
    <source>
        <dbReference type="Proteomes" id="UP000472271"/>
    </source>
</evidence>